<dbReference type="Proteomes" id="UP000245014">
    <property type="component" value="Unassembled WGS sequence"/>
</dbReference>
<accession>A0A2U2C0W0</accession>
<dbReference type="Gene3D" id="1.10.1220.170">
    <property type="match status" value="1"/>
</dbReference>
<reference evidence="1 2" key="1">
    <citation type="submission" date="2018-05" db="EMBL/GenBank/DDBJ databases">
        <title>Antimicrobial susceptibility testing and genomic analysis of Arcobacter skirrowii strains and one Arcobacter butzleri isolated from German poultry farms.</title>
        <authorList>
            <person name="Haenel I."/>
            <person name="Hotzel H."/>
            <person name="Tomaso H."/>
            <person name="Busch A."/>
        </authorList>
    </citation>
    <scope>NUCLEOTIDE SEQUENCE [LARGE SCALE GENOMIC DNA]</scope>
    <source>
        <strain evidence="2">v</strain>
    </source>
</reference>
<evidence type="ECO:0000313" key="1">
    <source>
        <dbReference type="EMBL" id="PWE21601.1"/>
    </source>
</evidence>
<organism evidence="1 2">
    <name type="scientific">Aliarcobacter skirrowii</name>
    <dbReference type="NCBI Taxonomy" id="28200"/>
    <lineage>
        <taxon>Bacteria</taxon>
        <taxon>Pseudomonadati</taxon>
        <taxon>Campylobacterota</taxon>
        <taxon>Epsilonproteobacteria</taxon>
        <taxon>Campylobacterales</taxon>
        <taxon>Arcobacteraceae</taxon>
        <taxon>Aliarcobacter</taxon>
    </lineage>
</organism>
<sequence>MQAIFHTNLDELNLSFIKNLKKQFQNAKVDIVIKQMDETDYLNSSKKNKEYLEEAIKEVNDSKLITKTIEELKL</sequence>
<protein>
    <submittedName>
        <fullName evidence="1">Uncharacterized protein</fullName>
    </submittedName>
</protein>
<proteinExistence type="predicted"/>
<name>A0A2U2C0W0_9BACT</name>
<dbReference type="EMBL" id="QEYI01000003">
    <property type="protein sequence ID" value="PWE21601.1"/>
    <property type="molecule type" value="Genomic_DNA"/>
</dbReference>
<dbReference type="RefSeq" id="WP_066355056.1">
    <property type="nucleotide sequence ID" value="NZ_JAQVJQ010000012.1"/>
</dbReference>
<evidence type="ECO:0000313" key="2">
    <source>
        <dbReference type="Proteomes" id="UP000245014"/>
    </source>
</evidence>
<gene>
    <name evidence="1" type="ORF">DF188_05125</name>
</gene>
<dbReference type="AlphaFoldDB" id="A0A2U2C0W0"/>
<comment type="caution">
    <text evidence="1">The sequence shown here is derived from an EMBL/GenBank/DDBJ whole genome shotgun (WGS) entry which is preliminary data.</text>
</comment>